<dbReference type="Gene3D" id="3.20.20.10">
    <property type="entry name" value="Alanine racemase"/>
    <property type="match status" value="1"/>
</dbReference>
<evidence type="ECO:0000256" key="1">
    <source>
        <dbReference type="ARBA" id="ARBA00001933"/>
    </source>
</evidence>
<dbReference type="EMBL" id="JARPUR010000003">
    <property type="protein sequence ID" value="KAK4879705.1"/>
    <property type="molecule type" value="Genomic_DNA"/>
</dbReference>
<evidence type="ECO:0000313" key="13">
    <source>
        <dbReference type="Proteomes" id="UP001353858"/>
    </source>
</evidence>
<comment type="caution">
    <text evidence="12">The sequence shown here is derived from an EMBL/GenBank/DDBJ whole genome shotgun (WGS) entry which is preliminary data.</text>
</comment>
<dbReference type="PANTHER" id="PTHR11482:SF6">
    <property type="entry name" value="ORNITHINE DECARBOXYLASE 1-RELATED"/>
    <property type="match status" value="1"/>
</dbReference>
<evidence type="ECO:0000259" key="11">
    <source>
        <dbReference type="Pfam" id="PF02784"/>
    </source>
</evidence>
<comment type="similarity">
    <text evidence="2">Belongs to the Orn/Lys/Arg decarboxylase class-II family.</text>
</comment>
<comment type="pathway">
    <text evidence="6">Amine and polyamine biosynthesis; putrescine biosynthesis via L-ornithine pathway; putrescine from L-ornithine: step 1/1.</text>
</comment>
<comment type="function">
    <text evidence="8">Catalyzes the first and rate-limiting step of polyamine biosynthesis that converts ornithine into putrescine, which is the precursor for the polyamines, spermidine and spermine. Polyamines are essential for cell proliferation and are implicated in cellular processes, ranging from DNA replication to apoptosis.</text>
</comment>
<dbReference type="SUPFAM" id="SSF51419">
    <property type="entry name" value="PLP-binding barrel"/>
    <property type="match status" value="1"/>
</dbReference>
<dbReference type="InterPro" id="IPR029066">
    <property type="entry name" value="PLP-binding_barrel"/>
</dbReference>
<dbReference type="PANTHER" id="PTHR11482">
    <property type="entry name" value="ARGININE/DIAMINOPIMELATE/ORNITHINE DECARBOXYLASE"/>
    <property type="match status" value="1"/>
</dbReference>
<accession>A0AAN7SR43</accession>
<gene>
    <name evidence="12" type="ORF">RN001_007851</name>
</gene>
<keyword evidence="5" id="KW-0456">Lyase</keyword>
<reference evidence="13" key="1">
    <citation type="submission" date="2023-01" db="EMBL/GenBank/DDBJ databases">
        <title>Key to firefly adult light organ development and bioluminescence: homeobox transcription factors regulate luciferase expression and transportation to peroxisome.</title>
        <authorList>
            <person name="Fu X."/>
        </authorList>
    </citation>
    <scope>NUCLEOTIDE SEQUENCE [LARGE SCALE GENOMIC DNA]</scope>
</reference>
<evidence type="ECO:0000256" key="7">
    <source>
        <dbReference type="ARBA" id="ARBA00034138"/>
    </source>
</evidence>
<name>A0AAN7SR43_9COLE</name>
<dbReference type="EC" id="4.1.1.17" evidence="7"/>
<dbReference type="InterPro" id="IPR009006">
    <property type="entry name" value="Ala_racemase/Decarboxylase_C"/>
</dbReference>
<dbReference type="InterPro" id="IPR000183">
    <property type="entry name" value="Orn/DAP/Arg_de-COase"/>
</dbReference>
<dbReference type="Gene3D" id="2.40.37.10">
    <property type="entry name" value="Lyase, Ornithine Decarboxylase, Chain A, domain 1"/>
    <property type="match status" value="1"/>
</dbReference>
<dbReference type="CDD" id="cd00622">
    <property type="entry name" value="PLPDE_III_ODC"/>
    <property type="match status" value="1"/>
</dbReference>
<evidence type="ECO:0000256" key="8">
    <source>
        <dbReference type="ARBA" id="ARBA00037173"/>
    </source>
</evidence>
<dbReference type="Proteomes" id="UP001353858">
    <property type="component" value="Unassembled WGS sequence"/>
</dbReference>
<comment type="cofactor">
    <cofactor evidence="1">
        <name>pyridoxal 5'-phosphate</name>
        <dbReference type="ChEBI" id="CHEBI:597326"/>
    </cofactor>
</comment>
<dbReference type="AlphaFoldDB" id="A0AAN7SR43"/>
<organism evidence="12 13">
    <name type="scientific">Aquatica leii</name>
    <dbReference type="NCBI Taxonomy" id="1421715"/>
    <lineage>
        <taxon>Eukaryota</taxon>
        <taxon>Metazoa</taxon>
        <taxon>Ecdysozoa</taxon>
        <taxon>Arthropoda</taxon>
        <taxon>Hexapoda</taxon>
        <taxon>Insecta</taxon>
        <taxon>Pterygota</taxon>
        <taxon>Neoptera</taxon>
        <taxon>Endopterygota</taxon>
        <taxon>Coleoptera</taxon>
        <taxon>Polyphaga</taxon>
        <taxon>Elateriformia</taxon>
        <taxon>Elateroidea</taxon>
        <taxon>Lampyridae</taxon>
        <taxon>Luciolinae</taxon>
        <taxon>Aquatica</taxon>
    </lineage>
</organism>
<dbReference type="GO" id="GO:0005737">
    <property type="term" value="C:cytoplasm"/>
    <property type="evidence" value="ECO:0007669"/>
    <property type="project" value="TreeGrafter"/>
</dbReference>
<keyword evidence="4" id="KW-0620">Polyamine biosynthesis</keyword>
<dbReference type="FunFam" id="3.20.20.10:FF:000005">
    <property type="entry name" value="Ornithine decarboxylase"/>
    <property type="match status" value="1"/>
</dbReference>
<evidence type="ECO:0000256" key="4">
    <source>
        <dbReference type="ARBA" id="ARBA00023115"/>
    </source>
</evidence>
<dbReference type="GO" id="GO:0033387">
    <property type="term" value="P:putrescine biosynthetic process from arginine, via ornithine"/>
    <property type="evidence" value="ECO:0007669"/>
    <property type="project" value="TreeGrafter"/>
</dbReference>
<comment type="subunit">
    <text evidence="9">Homodimer. Only the dimer is catalytically active, as the active sites are constructed of residues from both monomers.</text>
</comment>
<dbReference type="PROSITE" id="PS00878">
    <property type="entry name" value="ODR_DC_2_1"/>
    <property type="match status" value="1"/>
</dbReference>
<evidence type="ECO:0000256" key="5">
    <source>
        <dbReference type="ARBA" id="ARBA00023239"/>
    </source>
</evidence>
<dbReference type="InterPro" id="IPR022657">
    <property type="entry name" value="De-COase2_CS"/>
</dbReference>
<keyword evidence="3" id="KW-0663">Pyridoxal phosphate</keyword>
<protein>
    <recommendedName>
        <fullName evidence="7">ornithine decarboxylase</fullName>
        <ecNumber evidence="7">4.1.1.17</ecNumber>
    </recommendedName>
</protein>
<dbReference type="PRINTS" id="PR01179">
    <property type="entry name" value="ODADCRBXLASE"/>
</dbReference>
<dbReference type="InterPro" id="IPR002433">
    <property type="entry name" value="Orn_de-COase"/>
</dbReference>
<dbReference type="Pfam" id="PF02784">
    <property type="entry name" value="Orn_Arg_deC_N"/>
    <property type="match status" value="1"/>
</dbReference>
<evidence type="ECO:0000256" key="6">
    <source>
        <dbReference type="ARBA" id="ARBA00034115"/>
    </source>
</evidence>
<evidence type="ECO:0000256" key="2">
    <source>
        <dbReference type="ARBA" id="ARBA00008872"/>
    </source>
</evidence>
<keyword evidence="13" id="KW-1185">Reference proteome</keyword>
<dbReference type="GO" id="GO:0004586">
    <property type="term" value="F:ornithine decarboxylase activity"/>
    <property type="evidence" value="ECO:0007669"/>
    <property type="project" value="UniProtKB-EC"/>
</dbReference>
<proteinExistence type="inferred from homology"/>
<dbReference type="PRINTS" id="PR01182">
    <property type="entry name" value="ORNDCRBXLASE"/>
</dbReference>
<sequence>MSFSSETLNVVNNNIDPWNVIKSMSVTNPKNAFYCCDLNDVIEKILYWKKLMPRIQPFYAVKCNDDKYILKLLATFGVNFHCCSSSALNKVLSLNVKPNRIIYANTAKPKMFIQHALKNGVDLMTFDSKTELYKIKEIFPNAKLVIRITSKVKALAELGEKFGCHPRKEAPKLLKISRDLGLNVVGVSFHVGYGCQEISAFSKLIKLAKFVFNSARKMGCEMNLLDIGGGFSGNKNLLKECADVINPAIEKYFPEKDIKVISEPGTYFVESAFTLACNVHSIRTTLDENKVKKYYYYVNDSVYGGFGNVMLSKLVRIPRPITDYGNCELCNSTVWGITNDSVDKINTNILLPKLKFEEWLVYDNMGNYSLPFYTAFSGIETPKVYTIINENNWHLIQDLFWFAEEKELQQKMMCIEQPK</sequence>
<evidence type="ECO:0000256" key="9">
    <source>
        <dbReference type="ARBA" id="ARBA00046672"/>
    </source>
</evidence>
<dbReference type="InterPro" id="IPR022644">
    <property type="entry name" value="De-COase2_N"/>
</dbReference>
<dbReference type="InterPro" id="IPR022653">
    <property type="entry name" value="De-COase2_pyr-phos_BS"/>
</dbReference>
<dbReference type="SUPFAM" id="SSF50621">
    <property type="entry name" value="Alanine racemase C-terminal domain-like"/>
    <property type="match status" value="1"/>
</dbReference>
<evidence type="ECO:0000256" key="3">
    <source>
        <dbReference type="ARBA" id="ARBA00022898"/>
    </source>
</evidence>
<evidence type="ECO:0000313" key="12">
    <source>
        <dbReference type="EMBL" id="KAK4879705.1"/>
    </source>
</evidence>
<feature type="domain" description="Orn/DAP/Arg decarboxylase 2 N-terminal" evidence="11">
    <location>
        <begin position="39"/>
        <end position="269"/>
    </location>
</feature>
<dbReference type="PROSITE" id="PS00879">
    <property type="entry name" value="ODR_DC_2_2"/>
    <property type="match status" value="1"/>
</dbReference>
<comment type="catalytic activity">
    <reaction evidence="10">
        <text>L-ornithine + H(+) = putrescine + CO2</text>
        <dbReference type="Rhea" id="RHEA:22964"/>
        <dbReference type="ChEBI" id="CHEBI:15378"/>
        <dbReference type="ChEBI" id="CHEBI:16526"/>
        <dbReference type="ChEBI" id="CHEBI:46911"/>
        <dbReference type="ChEBI" id="CHEBI:326268"/>
        <dbReference type="EC" id="4.1.1.17"/>
    </reaction>
</comment>
<evidence type="ECO:0000256" key="10">
    <source>
        <dbReference type="ARBA" id="ARBA00049127"/>
    </source>
</evidence>